<comment type="caution">
    <text evidence="1">The sequence shown here is derived from an EMBL/GenBank/DDBJ whole genome shotgun (WGS) entry which is preliminary data.</text>
</comment>
<accession>A0A7J6B1F9</accession>
<keyword evidence="2" id="KW-1185">Reference proteome</keyword>
<proteinExistence type="predicted"/>
<dbReference type="Proteomes" id="UP000593565">
    <property type="component" value="Unassembled WGS sequence"/>
</dbReference>
<dbReference type="AlphaFoldDB" id="A0A7J6B1F9"/>
<protein>
    <submittedName>
        <fullName evidence="1">Uncharacterized protein</fullName>
    </submittedName>
</protein>
<dbReference type="EMBL" id="JAAGNN010000005">
    <property type="protein sequence ID" value="KAF4088923.1"/>
    <property type="molecule type" value="Genomic_DNA"/>
</dbReference>
<sequence length="74" mass="8419">MNRCTEERLSLSDVTYRMKRTLTGSTAGIKMVLVSVVNRSTESVVLKHLMQVNTPVEEEREEAHTPHTPVMLLH</sequence>
<organism evidence="1 2">
    <name type="scientific">Ameiurus melas</name>
    <name type="common">Black bullhead</name>
    <name type="synonym">Silurus melas</name>
    <dbReference type="NCBI Taxonomy" id="219545"/>
    <lineage>
        <taxon>Eukaryota</taxon>
        <taxon>Metazoa</taxon>
        <taxon>Chordata</taxon>
        <taxon>Craniata</taxon>
        <taxon>Vertebrata</taxon>
        <taxon>Euteleostomi</taxon>
        <taxon>Actinopterygii</taxon>
        <taxon>Neopterygii</taxon>
        <taxon>Teleostei</taxon>
        <taxon>Ostariophysi</taxon>
        <taxon>Siluriformes</taxon>
        <taxon>Ictaluridae</taxon>
        <taxon>Ameiurus</taxon>
    </lineage>
</organism>
<reference evidence="1 2" key="1">
    <citation type="submission" date="2020-02" db="EMBL/GenBank/DDBJ databases">
        <title>A chromosome-scale genome assembly of the black bullhead catfish (Ameiurus melas).</title>
        <authorList>
            <person name="Wen M."/>
            <person name="Zham M."/>
            <person name="Cabau C."/>
            <person name="Klopp C."/>
            <person name="Donnadieu C."/>
            <person name="Roques C."/>
            <person name="Bouchez O."/>
            <person name="Lampietro C."/>
            <person name="Jouanno E."/>
            <person name="Herpin A."/>
            <person name="Louis A."/>
            <person name="Berthelot C."/>
            <person name="Parey E."/>
            <person name="Roest-Crollius H."/>
            <person name="Braasch I."/>
            <person name="Postlethwait J."/>
            <person name="Robinson-Rechavi M."/>
            <person name="Echchiki A."/>
            <person name="Begum T."/>
            <person name="Montfort J."/>
            <person name="Schartl M."/>
            <person name="Bobe J."/>
            <person name="Guiguen Y."/>
        </authorList>
    </citation>
    <scope>NUCLEOTIDE SEQUENCE [LARGE SCALE GENOMIC DNA]</scope>
    <source>
        <strain evidence="1">M_S1</strain>
        <tissue evidence="1">Blood</tissue>
    </source>
</reference>
<evidence type="ECO:0000313" key="1">
    <source>
        <dbReference type="EMBL" id="KAF4088923.1"/>
    </source>
</evidence>
<gene>
    <name evidence="1" type="ORF">AMELA_G00060300</name>
</gene>
<name>A0A7J6B1F9_AMEME</name>
<evidence type="ECO:0000313" key="2">
    <source>
        <dbReference type="Proteomes" id="UP000593565"/>
    </source>
</evidence>